<protein>
    <submittedName>
        <fullName evidence="1">Uncharacterized protein</fullName>
    </submittedName>
</protein>
<sequence>MIWWKSFGSKKLECSGLETVNRNTKFFHSHVTDKRNKLQLKKIKDPNENLLDKEEDIMQEAITFYTDQLLRITFQQTLR</sequence>
<accession>A0A9J5ZYD4</accession>
<organism evidence="1 2">
    <name type="scientific">Solanum commersonii</name>
    <name type="common">Commerson's wild potato</name>
    <name type="synonym">Commerson's nightshade</name>
    <dbReference type="NCBI Taxonomy" id="4109"/>
    <lineage>
        <taxon>Eukaryota</taxon>
        <taxon>Viridiplantae</taxon>
        <taxon>Streptophyta</taxon>
        <taxon>Embryophyta</taxon>
        <taxon>Tracheophyta</taxon>
        <taxon>Spermatophyta</taxon>
        <taxon>Magnoliopsida</taxon>
        <taxon>eudicotyledons</taxon>
        <taxon>Gunneridae</taxon>
        <taxon>Pentapetalae</taxon>
        <taxon>asterids</taxon>
        <taxon>lamiids</taxon>
        <taxon>Solanales</taxon>
        <taxon>Solanaceae</taxon>
        <taxon>Solanoideae</taxon>
        <taxon>Solaneae</taxon>
        <taxon>Solanum</taxon>
    </lineage>
</organism>
<proteinExistence type="predicted"/>
<gene>
    <name evidence="1" type="ORF">H5410_017080</name>
</gene>
<keyword evidence="2" id="KW-1185">Reference proteome</keyword>
<name>A0A9J5ZYD4_SOLCO</name>
<reference evidence="1 2" key="1">
    <citation type="submission" date="2020-09" db="EMBL/GenBank/DDBJ databases">
        <title>De no assembly of potato wild relative species, Solanum commersonii.</title>
        <authorList>
            <person name="Cho K."/>
        </authorList>
    </citation>
    <scope>NUCLEOTIDE SEQUENCE [LARGE SCALE GENOMIC DNA]</scope>
    <source>
        <strain evidence="1">LZ3.2</strain>
        <tissue evidence="1">Leaf</tissue>
    </source>
</reference>
<comment type="caution">
    <text evidence="1">The sequence shown here is derived from an EMBL/GenBank/DDBJ whole genome shotgun (WGS) entry which is preliminary data.</text>
</comment>
<dbReference type="AlphaFoldDB" id="A0A9J5ZYD4"/>
<evidence type="ECO:0000313" key="1">
    <source>
        <dbReference type="EMBL" id="KAG5617256.1"/>
    </source>
</evidence>
<evidence type="ECO:0000313" key="2">
    <source>
        <dbReference type="Proteomes" id="UP000824120"/>
    </source>
</evidence>
<dbReference type="Proteomes" id="UP000824120">
    <property type="component" value="Chromosome 3"/>
</dbReference>
<dbReference type="EMBL" id="JACXVP010000003">
    <property type="protein sequence ID" value="KAG5617256.1"/>
    <property type="molecule type" value="Genomic_DNA"/>
</dbReference>
<dbReference type="OrthoDB" id="1748430at2759"/>